<dbReference type="GO" id="GO:0045296">
    <property type="term" value="F:cadherin binding"/>
    <property type="evidence" value="ECO:0007669"/>
    <property type="project" value="TreeGrafter"/>
</dbReference>
<feature type="domain" description="Tyrosine-protein phosphatase" evidence="11">
    <location>
        <begin position="19"/>
        <end position="279"/>
    </location>
</feature>
<accession>A0A9W7T4H4</accession>
<dbReference type="GO" id="GO:0016020">
    <property type="term" value="C:membrane"/>
    <property type="evidence" value="ECO:0007669"/>
    <property type="project" value="UniProtKB-SubCell"/>
</dbReference>
<evidence type="ECO:0000313" key="13">
    <source>
        <dbReference type="EMBL" id="KAI7791590.1"/>
    </source>
</evidence>
<feature type="non-terminal residue" evidence="13">
    <location>
        <position position="1"/>
    </location>
</feature>
<organism evidence="13 14">
    <name type="scientific">Triplophysa rosa</name>
    <name type="common">Cave loach</name>
    <dbReference type="NCBI Taxonomy" id="992332"/>
    <lineage>
        <taxon>Eukaryota</taxon>
        <taxon>Metazoa</taxon>
        <taxon>Chordata</taxon>
        <taxon>Craniata</taxon>
        <taxon>Vertebrata</taxon>
        <taxon>Euteleostomi</taxon>
        <taxon>Actinopterygii</taxon>
        <taxon>Neopterygii</taxon>
        <taxon>Teleostei</taxon>
        <taxon>Ostariophysi</taxon>
        <taxon>Cypriniformes</taxon>
        <taxon>Nemacheilidae</taxon>
        <taxon>Triplophysa</taxon>
    </lineage>
</organism>
<dbReference type="PRINTS" id="PR00700">
    <property type="entry name" value="PRTYPHPHTASE"/>
</dbReference>
<keyword evidence="9" id="KW-0325">Glycoprotein</keyword>
<keyword evidence="14" id="KW-1185">Reference proteome</keyword>
<feature type="non-terminal residue" evidence="13">
    <location>
        <position position="282"/>
    </location>
</feature>
<keyword evidence="5" id="KW-0378">Hydrolase</keyword>
<keyword evidence="7" id="KW-1133">Transmembrane helix</keyword>
<evidence type="ECO:0000256" key="5">
    <source>
        <dbReference type="ARBA" id="ARBA00022801"/>
    </source>
</evidence>
<keyword evidence="8" id="KW-0472">Membrane</keyword>
<evidence type="ECO:0000256" key="3">
    <source>
        <dbReference type="ARBA" id="ARBA00022692"/>
    </source>
</evidence>
<dbReference type="InterPro" id="IPR029021">
    <property type="entry name" value="Prot-tyrosine_phosphatase-like"/>
</dbReference>
<name>A0A9W7T4H4_TRIRA</name>
<dbReference type="SMART" id="SM00404">
    <property type="entry name" value="PTPc_motif"/>
    <property type="match status" value="1"/>
</dbReference>
<comment type="caution">
    <text evidence="13">The sequence shown here is derived from an EMBL/GenBank/DDBJ whole genome shotgun (WGS) entry which is preliminary data.</text>
</comment>
<sequence length="282" mass="32655">AANFENHLTKLQADSSYFLSEEFEDLKDVGRSQTQNSARLPGNRSKNRYNNILPYDSTRVRLSCLNGEPCSDFINANYMPANNFIWEYIATQGPLPGTKDDFWRMVWEQNAHSIVMVTQCVERGMVKCDRYWPPDSEPLCYGDVVVQMISEKILPEWTIRDFKILCEGQLRYPRMVRQFHYTIWPDHGVPETTLSLVQFVRTVRVYINRTTRTGVSVVHCSAGVGRTGTFIVLDRVLQQLDSNCTVDIYGCVFDLRLHRPCMVQTECQYAYVHQCVRDVLRA</sequence>
<evidence type="ECO:0000256" key="2">
    <source>
        <dbReference type="ARBA" id="ARBA00013064"/>
    </source>
</evidence>
<gene>
    <name evidence="13" type="ORF">IRJ41_000369</name>
</gene>
<dbReference type="PANTHER" id="PTHR46957">
    <property type="entry name" value="CYTOKINE RECEPTOR"/>
    <property type="match status" value="1"/>
</dbReference>
<keyword evidence="4" id="KW-0732">Signal</keyword>
<dbReference type="EMBL" id="JAFHDT010000024">
    <property type="protein sequence ID" value="KAI7791590.1"/>
    <property type="molecule type" value="Genomic_DNA"/>
</dbReference>
<dbReference type="Proteomes" id="UP001059041">
    <property type="component" value="Linkage Group LG24"/>
</dbReference>
<evidence type="ECO:0000256" key="8">
    <source>
        <dbReference type="ARBA" id="ARBA00023136"/>
    </source>
</evidence>
<protein>
    <recommendedName>
        <fullName evidence="2">protein-tyrosine-phosphatase</fullName>
        <ecNumber evidence="2">3.1.3.48</ecNumber>
    </recommendedName>
</protein>
<feature type="domain" description="Tyrosine specific protein phosphatases" evidence="12">
    <location>
        <begin position="197"/>
        <end position="270"/>
    </location>
</feature>
<dbReference type="Gene3D" id="3.90.190.10">
    <property type="entry name" value="Protein tyrosine phosphatase superfamily"/>
    <property type="match status" value="1"/>
</dbReference>
<keyword evidence="13" id="KW-0675">Receptor</keyword>
<dbReference type="GO" id="GO:0004725">
    <property type="term" value="F:protein tyrosine phosphatase activity"/>
    <property type="evidence" value="ECO:0007669"/>
    <property type="project" value="UniProtKB-EC"/>
</dbReference>
<dbReference type="InterPro" id="IPR050713">
    <property type="entry name" value="RTP_Phos/Ushers"/>
</dbReference>
<reference evidence="13" key="1">
    <citation type="submission" date="2021-02" db="EMBL/GenBank/DDBJ databases">
        <title>Comparative genomics reveals that relaxation of natural selection precedes convergent phenotypic evolution of cavefish.</title>
        <authorList>
            <person name="Peng Z."/>
        </authorList>
    </citation>
    <scope>NUCLEOTIDE SEQUENCE</scope>
    <source>
        <tissue evidence="13">Muscle</tissue>
    </source>
</reference>
<dbReference type="InterPro" id="IPR000242">
    <property type="entry name" value="PTP_cat"/>
</dbReference>
<dbReference type="PANTHER" id="PTHR46957:SF2">
    <property type="entry name" value="RECEPTOR-TYPE TYROSINE-PROTEIN PHOSPHATASE BETA"/>
    <property type="match status" value="1"/>
</dbReference>
<dbReference type="GO" id="GO:0043235">
    <property type="term" value="C:receptor complex"/>
    <property type="evidence" value="ECO:0007669"/>
    <property type="project" value="TreeGrafter"/>
</dbReference>
<dbReference type="Pfam" id="PF00102">
    <property type="entry name" value="Y_phosphatase"/>
    <property type="match status" value="1"/>
</dbReference>
<dbReference type="SUPFAM" id="SSF52799">
    <property type="entry name" value="(Phosphotyrosine protein) phosphatases II"/>
    <property type="match status" value="1"/>
</dbReference>
<dbReference type="EC" id="3.1.3.48" evidence="2"/>
<comment type="subcellular location">
    <subcellularLocation>
        <location evidence="1">Membrane</location>
        <topology evidence="1">Single-pass type I membrane protein</topology>
    </subcellularLocation>
</comment>
<keyword evidence="3" id="KW-0812">Transmembrane</keyword>
<dbReference type="GO" id="GO:0001525">
    <property type="term" value="P:angiogenesis"/>
    <property type="evidence" value="ECO:0007669"/>
    <property type="project" value="TreeGrafter"/>
</dbReference>
<dbReference type="PROSITE" id="PS50056">
    <property type="entry name" value="TYR_PHOSPHATASE_2"/>
    <property type="match status" value="1"/>
</dbReference>
<evidence type="ECO:0000256" key="1">
    <source>
        <dbReference type="ARBA" id="ARBA00004479"/>
    </source>
</evidence>
<proteinExistence type="predicted"/>
<dbReference type="FunFam" id="3.90.190.10:FF:000009">
    <property type="entry name" value="Receptor-type tyrosine-protein phosphatase beta"/>
    <property type="match status" value="1"/>
</dbReference>
<evidence type="ECO:0000256" key="6">
    <source>
        <dbReference type="ARBA" id="ARBA00022912"/>
    </source>
</evidence>
<evidence type="ECO:0000256" key="7">
    <source>
        <dbReference type="ARBA" id="ARBA00022989"/>
    </source>
</evidence>
<comment type="catalytic activity">
    <reaction evidence="10">
        <text>O-phospho-L-tyrosyl-[protein] + H2O = L-tyrosyl-[protein] + phosphate</text>
        <dbReference type="Rhea" id="RHEA:10684"/>
        <dbReference type="Rhea" id="RHEA-COMP:10136"/>
        <dbReference type="Rhea" id="RHEA-COMP:20101"/>
        <dbReference type="ChEBI" id="CHEBI:15377"/>
        <dbReference type="ChEBI" id="CHEBI:43474"/>
        <dbReference type="ChEBI" id="CHEBI:46858"/>
        <dbReference type="ChEBI" id="CHEBI:61978"/>
        <dbReference type="EC" id="3.1.3.48"/>
    </reaction>
</comment>
<dbReference type="PROSITE" id="PS00383">
    <property type="entry name" value="TYR_PHOSPHATASE_1"/>
    <property type="match status" value="1"/>
</dbReference>
<evidence type="ECO:0000256" key="9">
    <source>
        <dbReference type="ARBA" id="ARBA00023180"/>
    </source>
</evidence>
<dbReference type="SMART" id="SM00194">
    <property type="entry name" value="PTPc"/>
    <property type="match status" value="1"/>
</dbReference>
<dbReference type="AlphaFoldDB" id="A0A9W7T4H4"/>
<dbReference type="InterPro" id="IPR016130">
    <property type="entry name" value="Tyr_Pase_AS"/>
</dbReference>
<evidence type="ECO:0000259" key="11">
    <source>
        <dbReference type="PROSITE" id="PS50055"/>
    </source>
</evidence>
<keyword evidence="6" id="KW-0904">Protein phosphatase</keyword>
<evidence type="ECO:0000259" key="12">
    <source>
        <dbReference type="PROSITE" id="PS50056"/>
    </source>
</evidence>
<evidence type="ECO:0000256" key="4">
    <source>
        <dbReference type="ARBA" id="ARBA00022729"/>
    </source>
</evidence>
<dbReference type="InterPro" id="IPR003595">
    <property type="entry name" value="Tyr_Pase_cat"/>
</dbReference>
<evidence type="ECO:0000313" key="14">
    <source>
        <dbReference type="Proteomes" id="UP001059041"/>
    </source>
</evidence>
<dbReference type="PROSITE" id="PS50055">
    <property type="entry name" value="TYR_PHOSPHATASE_PTP"/>
    <property type="match status" value="1"/>
</dbReference>
<evidence type="ECO:0000256" key="10">
    <source>
        <dbReference type="ARBA" id="ARBA00051722"/>
    </source>
</evidence>
<dbReference type="InterPro" id="IPR000387">
    <property type="entry name" value="Tyr_Pase_dom"/>
</dbReference>